<gene>
    <name evidence="5" type="ORF">IAA61_08890</name>
</gene>
<dbReference type="PROSITE" id="PS00198">
    <property type="entry name" value="4FE4S_FER_1"/>
    <property type="match status" value="1"/>
</dbReference>
<name>A0A9D1SEX1_9FIRM</name>
<dbReference type="PROSITE" id="PS51379">
    <property type="entry name" value="4FE4S_FER_2"/>
    <property type="match status" value="2"/>
</dbReference>
<dbReference type="InterPro" id="IPR004108">
    <property type="entry name" value="Fe_hydrogenase_lsu_C"/>
</dbReference>
<dbReference type="InterPro" id="IPR017900">
    <property type="entry name" value="4Fe4S_Fe_S_CS"/>
</dbReference>
<dbReference type="SUPFAM" id="SSF46548">
    <property type="entry name" value="alpha-helical ferredoxin"/>
    <property type="match status" value="1"/>
</dbReference>
<evidence type="ECO:0000256" key="3">
    <source>
        <dbReference type="ARBA" id="ARBA00023014"/>
    </source>
</evidence>
<evidence type="ECO:0000313" key="6">
    <source>
        <dbReference type="Proteomes" id="UP000824109"/>
    </source>
</evidence>
<keyword evidence="2" id="KW-0408">Iron</keyword>
<dbReference type="InterPro" id="IPR027631">
    <property type="entry name" value="Mono_FeFe_hydrog"/>
</dbReference>
<dbReference type="EMBL" id="DVNB01000088">
    <property type="protein sequence ID" value="HIU57904.1"/>
    <property type="molecule type" value="Genomic_DNA"/>
</dbReference>
<dbReference type="InterPro" id="IPR009016">
    <property type="entry name" value="Fe_hydrogenase"/>
</dbReference>
<organism evidence="5 6">
    <name type="scientific">Candidatus Ornithomonoglobus merdipullorum</name>
    <dbReference type="NCBI Taxonomy" id="2840895"/>
    <lineage>
        <taxon>Bacteria</taxon>
        <taxon>Bacillati</taxon>
        <taxon>Bacillota</taxon>
        <taxon>Clostridia</taxon>
        <taxon>Candidatus Ornithomonoglobus</taxon>
    </lineage>
</organism>
<dbReference type="InterPro" id="IPR050340">
    <property type="entry name" value="Cytosolic_Fe-S_CAF"/>
</dbReference>
<reference evidence="5" key="2">
    <citation type="journal article" date="2021" name="PeerJ">
        <title>Extensive microbial diversity within the chicken gut microbiome revealed by metagenomics and culture.</title>
        <authorList>
            <person name="Gilroy R."/>
            <person name="Ravi A."/>
            <person name="Getino M."/>
            <person name="Pursley I."/>
            <person name="Horton D.L."/>
            <person name="Alikhan N.F."/>
            <person name="Baker D."/>
            <person name="Gharbi K."/>
            <person name="Hall N."/>
            <person name="Watson M."/>
            <person name="Adriaenssens E.M."/>
            <person name="Foster-Nyarko E."/>
            <person name="Jarju S."/>
            <person name="Secka A."/>
            <person name="Antonio M."/>
            <person name="Oren A."/>
            <person name="Chaudhuri R.R."/>
            <person name="La Ragione R."/>
            <person name="Hildebrand F."/>
            <person name="Pallen M.J."/>
        </authorList>
    </citation>
    <scope>NUCLEOTIDE SEQUENCE</scope>
    <source>
        <strain evidence="5">USAMLcec3-3695</strain>
    </source>
</reference>
<reference evidence="5" key="1">
    <citation type="submission" date="2020-10" db="EMBL/GenBank/DDBJ databases">
        <authorList>
            <person name="Gilroy R."/>
        </authorList>
    </citation>
    <scope>NUCLEOTIDE SEQUENCE</scope>
    <source>
        <strain evidence="5">USAMLcec3-3695</strain>
    </source>
</reference>
<dbReference type="Gene3D" id="3.30.70.20">
    <property type="match status" value="2"/>
</dbReference>
<dbReference type="GO" id="GO:0046872">
    <property type="term" value="F:metal ion binding"/>
    <property type="evidence" value="ECO:0007669"/>
    <property type="project" value="UniProtKB-KW"/>
</dbReference>
<keyword evidence="3" id="KW-0411">Iron-sulfur</keyword>
<feature type="domain" description="4Fe-4S ferredoxin-type" evidence="4">
    <location>
        <begin position="175"/>
        <end position="204"/>
    </location>
</feature>
<evidence type="ECO:0000256" key="1">
    <source>
        <dbReference type="ARBA" id="ARBA00022723"/>
    </source>
</evidence>
<comment type="caution">
    <text evidence="5">The sequence shown here is derived from an EMBL/GenBank/DDBJ whole genome shotgun (WGS) entry which is preliminary data.</text>
</comment>
<evidence type="ECO:0000256" key="2">
    <source>
        <dbReference type="ARBA" id="ARBA00023004"/>
    </source>
</evidence>
<dbReference type="Pfam" id="PF00037">
    <property type="entry name" value="Fer4"/>
    <property type="match status" value="2"/>
</dbReference>
<evidence type="ECO:0000259" key="4">
    <source>
        <dbReference type="PROSITE" id="PS51379"/>
    </source>
</evidence>
<dbReference type="AlphaFoldDB" id="A0A9D1SEX1"/>
<dbReference type="NCBIfam" id="TIGR04105">
    <property type="entry name" value="FeFe_hydrog_B1"/>
    <property type="match status" value="1"/>
</dbReference>
<accession>A0A9D1SEX1</accession>
<sequence length="495" mass="54083">MKRDDIRFELKHEVLKEVAENEFNGTLDKEAIDAIPFNIIPGITPRFRCCVYKEREIIRQRVRLAMGETPIPENNVERLAVNTHVVQVIPAACEGCPINRFQVTENCQNCMQKACQKACAFGAISITPKGAYIDQSKCRECGRCAEACPYHAIADLMRPCKRSCEVNAISIGGDKIASIDNKKCIACGHCAVACPFGAISDISHITHVIKQIKDPNRVTVAIPAPAAEGQFGPTVTVGRLKTALKKLGFDYVYEVALGGDLVSMNEAKELIEKKSEGKKMTTSCCPAFVNLIRKHYPELMEYVSTTVSPMQANVRYIQEKHPGAYIVFIGPCIAKKFEAEMMEAPDAVMTFEELNAVFDAKRIDPTECEEEITPDATSYGRRFSASGGVAQSVIKAAAENGCMDIKAKPCSGVKECKVALAMLKVGKLPEDIIEGMACEGGCIAGPGSIATLQQLKAARMKKIKGKDGDSITDMLTNMEANDVDMVRTSFDMPEK</sequence>
<dbReference type="GO" id="GO:0051536">
    <property type="term" value="F:iron-sulfur cluster binding"/>
    <property type="evidence" value="ECO:0007669"/>
    <property type="project" value="UniProtKB-KW"/>
</dbReference>
<dbReference type="Pfam" id="PF02906">
    <property type="entry name" value="Fe_hyd_lg_C"/>
    <property type="match status" value="1"/>
</dbReference>
<dbReference type="Gene3D" id="3.40.950.10">
    <property type="entry name" value="Fe-only Hydrogenase (Larger Subunit), Chain L, domain 3"/>
    <property type="match status" value="1"/>
</dbReference>
<dbReference type="SUPFAM" id="SSF53920">
    <property type="entry name" value="Fe-only hydrogenase"/>
    <property type="match status" value="1"/>
</dbReference>
<dbReference type="InterPro" id="IPR017896">
    <property type="entry name" value="4Fe4S_Fe-S-bd"/>
</dbReference>
<evidence type="ECO:0000313" key="5">
    <source>
        <dbReference type="EMBL" id="HIU57904.1"/>
    </source>
</evidence>
<protein>
    <submittedName>
        <fullName evidence="5">4Fe-4S dicluster domain-containing protein</fullName>
    </submittedName>
</protein>
<feature type="domain" description="4Fe-4S ferredoxin-type" evidence="4">
    <location>
        <begin position="129"/>
        <end position="159"/>
    </location>
</feature>
<dbReference type="SUPFAM" id="SSF54862">
    <property type="entry name" value="4Fe-4S ferredoxins"/>
    <property type="match status" value="1"/>
</dbReference>
<keyword evidence="1" id="KW-0479">Metal-binding</keyword>
<dbReference type="PANTHER" id="PTHR11615">
    <property type="entry name" value="NITRATE, FORMATE, IRON DEHYDROGENASE"/>
    <property type="match status" value="1"/>
</dbReference>
<dbReference type="Proteomes" id="UP000824109">
    <property type="component" value="Unassembled WGS sequence"/>
</dbReference>
<proteinExistence type="predicted"/>